<dbReference type="InterPro" id="IPR001451">
    <property type="entry name" value="Hexapep"/>
</dbReference>
<protein>
    <submittedName>
        <fullName evidence="3">Chloramphenicol acetyltransferase CAT</fullName>
    </submittedName>
</protein>
<accession>A0ABQ3B0F8</accession>
<dbReference type="SUPFAM" id="SSF51161">
    <property type="entry name" value="Trimeric LpxA-like enzymes"/>
    <property type="match status" value="1"/>
</dbReference>
<proteinExistence type="inferred from homology"/>
<comment type="caution">
    <text evidence="3">The sequence shown here is derived from an EMBL/GenBank/DDBJ whole genome shotgun (WGS) entry which is preliminary data.</text>
</comment>
<name>A0ABQ3B0F8_9GAMM</name>
<dbReference type="InterPro" id="IPR051159">
    <property type="entry name" value="Hexapeptide_acetyltransf"/>
</dbReference>
<keyword evidence="4" id="KW-1185">Reference proteome</keyword>
<keyword evidence="2" id="KW-0808">Transferase</keyword>
<dbReference type="CDD" id="cd04647">
    <property type="entry name" value="LbH_MAT_like"/>
    <property type="match status" value="1"/>
</dbReference>
<dbReference type="EMBL" id="BMYZ01000001">
    <property type="protein sequence ID" value="GGY70116.1"/>
    <property type="molecule type" value="Genomic_DNA"/>
</dbReference>
<dbReference type="Proteomes" id="UP000619761">
    <property type="component" value="Unassembled WGS sequence"/>
</dbReference>
<evidence type="ECO:0000313" key="3">
    <source>
        <dbReference type="EMBL" id="GGY70116.1"/>
    </source>
</evidence>
<dbReference type="PANTHER" id="PTHR23416">
    <property type="entry name" value="SIALIC ACID SYNTHASE-RELATED"/>
    <property type="match status" value="1"/>
</dbReference>
<comment type="similarity">
    <text evidence="1">Belongs to the transferase hexapeptide repeat family.</text>
</comment>
<dbReference type="Pfam" id="PF00132">
    <property type="entry name" value="Hexapep"/>
    <property type="match status" value="2"/>
</dbReference>
<dbReference type="InterPro" id="IPR011004">
    <property type="entry name" value="Trimer_LpxA-like_sf"/>
</dbReference>
<dbReference type="PANTHER" id="PTHR23416:SF23">
    <property type="entry name" value="ACETYLTRANSFERASE C18B11.09C-RELATED"/>
    <property type="match status" value="1"/>
</dbReference>
<reference evidence="4" key="1">
    <citation type="journal article" date="2019" name="Int. J. Syst. Evol. Microbiol.">
        <title>The Global Catalogue of Microorganisms (GCM) 10K type strain sequencing project: providing services to taxonomists for standard genome sequencing and annotation.</title>
        <authorList>
            <consortium name="The Broad Institute Genomics Platform"/>
            <consortium name="The Broad Institute Genome Sequencing Center for Infectious Disease"/>
            <person name="Wu L."/>
            <person name="Ma J."/>
        </authorList>
    </citation>
    <scope>NUCLEOTIDE SEQUENCE [LARGE SCALE GENOMIC DNA]</scope>
    <source>
        <strain evidence="4">KCTC 32239</strain>
    </source>
</reference>
<organism evidence="3 4">
    <name type="scientific">Cellvibrio zantedeschiae</name>
    <dbReference type="NCBI Taxonomy" id="1237077"/>
    <lineage>
        <taxon>Bacteria</taxon>
        <taxon>Pseudomonadati</taxon>
        <taxon>Pseudomonadota</taxon>
        <taxon>Gammaproteobacteria</taxon>
        <taxon>Cellvibrionales</taxon>
        <taxon>Cellvibrionaceae</taxon>
        <taxon>Cellvibrio</taxon>
    </lineage>
</organism>
<evidence type="ECO:0000256" key="2">
    <source>
        <dbReference type="ARBA" id="ARBA00022679"/>
    </source>
</evidence>
<evidence type="ECO:0000313" key="4">
    <source>
        <dbReference type="Proteomes" id="UP000619761"/>
    </source>
</evidence>
<dbReference type="Gene3D" id="2.160.10.10">
    <property type="entry name" value="Hexapeptide repeat proteins"/>
    <property type="match status" value="2"/>
</dbReference>
<gene>
    <name evidence="3" type="ORF">GCM10011613_13150</name>
</gene>
<sequence>MRLLTMNDIESNLSKPPLEFYRTQHKLRLSYMPWLYAELKPTHKAWAIEWQREVQAYFQMMETIKIGNNCFIAPEAKLFAEPGRPIIIGDDSYIAADAVIHGPVTLGKNVSINHHVTMDGGTKGIHIANNVRVAAYCQLYAFNHGMAADRLISEQPTRSHGIYIGEDVWLGANVGVVDGVSIHERAVVGMGSQVTKDIEAFKIVAGNPARVTGDRRDKK</sequence>
<evidence type="ECO:0000256" key="1">
    <source>
        <dbReference type="ARBA" id="ARBA00007274"/>
    </source>
</evidence>